<dbReference type="AlphaFoldDB" id="A0A397SY33"/>
<evidence type="ECO:0000313" key="1">
    <source>
        <dbReference type="EMBL" id="RIA87654.1"/>
    </source>
</evidence>
<accession>A0A397SY33</accession>
<dbReference type="EMBL" id="QKYT01000299">
    <property type="protein sequence ID" value="RIA87654.1"/>
    <property type="molecule type" value="Genomic_DNA"/>
</dbReference>
<protein>
    <submittedName>
        <fullName evidence="1">Uncharacterized protein</fullName>
    </submittedName>
</protein>
<dbReference type="Proteomes" id="UP000265703">
    <property type="component" value="Unassembled WGS sequence"/>
</dbReference>
<sequence length="352" mass="41278">MIWVPPEHLKLIVDNYFFRTMWNDWSLVEFLETKKSQILAGLQKIAVHHSYKKGLQLILEAKPPEDVSFAIMKQLTQKMTESEEVKMFWKVITSEKKYREQLANVRASASFESNVLKIRGKRFAEEINDVAQRDIKKVELGNDGEDISTPSRITQVEKIENEKVEFDEEQIAFWAGNDKQTNNQKLDLFSTPHKPILTSYKFGIISSKVIPGFKSLKSTLNIRYPEIANEIETHEEEQRILTSLGTTLKVWLRKTLSASTPEELYGYLREQLQGENITDRDKKLYEIFELTLKEFYLMIKYNPKYALMRYNSERKFLVERVSTPFKLSNMCLGLLRRTGLKRKLCQQRQQSS</sequence>
<keyword evidence="2" id="KW-1185">Reference proteome</keyword>
<gene>
    <name evidence="1" type="ORF">C1645_275356</name>
</gene>
<name>A0A397SY33_9GLOM</name>
<dbReference type="OrthoDB" id="2313536at2759"/>
<evidence type="ECO:0000313" key="2">
    <source>
        <dbReference type="Proteomes" id="UP000265703"/>
    </source>
</evidence>
<proteinExistence type="predicted"/>
<organism evidence="1 2">
    <name type="scientific">Glomus cerebriforme</name>
    <dbReference type="NCBI Taxonomy" id="658196"/>
    <lineage>
        <taxon>Eukaryota</taxon>
        <taxon>Fungi</taxon>
        <taxon>Fungi incertae sedis</taxon>
        <taxon>Mucoromycota</taxon>
        <taxon>Glomeromycotina</taxon>
        <taxon>Glomeromycetes</taxon>
        <taxon>Glomerales</taxon>
        <taxon>Glomeraceae</taxon>
        <taxon>Glomus</taxon>
    </lineage>
</organism>
<comment type="caution">
    <text evidence="1">The sequence shown here is derived from an EMBL/GenBank/DDBJ whole genome shotgun (WGS) entry which is preliminary data.</text>
</comment>
<reference evidence="1 2" key="1">
    <citation type="submission" date="2018-06" db="EMBL/GenBank/DDBJ databases">
        <title>Comparative genomics reveals the genomic features of Rhizophagus irregularis, R. cerebriforme, R. diaphanum and Gigaspora rosea, and their symbiotic lifestyle signature.</title>
        <authorList>
            <person name="Morin E."/>
            <person name="San Clemente H."/>
            <person name="Chen E.C.H."/>
            <person name="De La Providencia I."/>
            <person name="Hainaut M."/>
            <person name="Kuo A."/>
            <person name="Kohler A."/>
            <person name="Murat C."/>
            <person name="Tang N."/>
            <person name="Roy S."/>
            <person name="Loubradou J."/>
            <person name="Henrissat B."/>
            <person name="Grigoriev I.V."/>
            <person name="Corradi N."/>
            <person name="Roux C."/>
            <person name="Martin F.M."/>
        </authorList>
    </citation>
    <scope>NUCLEOTIDE SEQUENCE [LARGE SCALE GENOMIC DNA]</scope>
    <source>
        <strain evidence="1 2">DAOM 227022</strain>
    </source>
</reference>